<comment type="caution">
    <text evidence="3">The sequence shown here is derived from an EMBL/GenBank/DDBJ whole genome shotgun (WGS) entry which is preliminary data.</text>
</comment>
<dbReference type="PANTHER" id="PTHR45947:SF3">
    <property type="entry name" value="SULFOQUINOVOSYL TRANSFERASE SQD2"/>
    <property type="match status" value="1"/>
</dbReference>
<evidence type="ECO:0000313" key="4">
    <source>
        <dbReference type="Proteomes" id="UP000003374"/>
    </source>
</evidence>
<gene>
    <name evidence="3" type="ORF">NB231_08410</name>
</gene>
<accession>A4BSJ5</accession>
<dbReference type="SUPFAM" id="SSF53756">
    <property type="entry name" value="UDP-Glycosyltransferase/glycogen phosphorylase"/>
    <property type="match status" value="1"/>
</dbReference>
<dbReference type="HOGENOM" id="CLU_009583_2_5_6"/>
<dbReference type="PANTHER" id="PTHR45947">
    <property type="entry name" value="SULFOQUINOVOSYL TRANSFERASE SQD2"/>
    <property type="match status" value="1"/>
</dbReference>
<organism evidence="3 4">
    <name type="scientific">Nitrococcus mobilis Nb-231</name>
    <dbReference type="NCBI Taxonomy" id="314278"/>
    <lineage>
        <taxon>Bacteria</taxon>
        <taxon>Pseudomonadati</taxon>
        <taxon>Pseudomonadota</taxon>
        <taxon>Gammaproteobacteria</taxon>
        <taxon>Chromatiales</taxon>
        <taxon>Ectothiorhodospiraceae</taxon>
        <taxon>Nitrococcus</taxon>
    </lineage>
</organism>
<dbReference type="STRING" id="314278.NB231_08410"/>
<dbReference type="InterPro" id="IPR001296">
    <property type="entry name" value="Glyco_trans_1"/>
</dbReference>
<reference evidence="3 4" key="1">
    <citation type="submission" date="2006-02" db="EMBL/GenBank/DDBJ databases">
        <authorList>
            <person name="Waterbury J."/>
            <person name="Ferriera S."/>
            <person name="Johnson J."/>
            <person name="Kravitz S."/>
            <person name="Halpern A."/>
            <person name="Remington K."/>
            <person name="Beeson K."/>
            <person name="Tran B."/>
            <person name="Rogers Y.-H."/>
            <person name="Friedman R."/>
            <person name="Venter J.C."/>
        </authorList>
    </citation>
    <scope>NUCLEOTIDE SEQUENCE [LARGE SCALE GENOMIC DNA]</scope>
    <source>
        <strain evidence="3 4">Nb-231</strain>
    </source>
</reference>
<dbReference type="EMBL" id="AAOF01000010">
    <property type="protein sequence ID" value="EAR21265.1"/>
    <property type="molecule type" value="Genomic_DNA"/>
</dbReference>
<sequence>MPSAGKAVYERQGEAGAIADSGKKVSGDLRAPRLVVIGPIAPPAGGMANQTRQLVELWRAEGLGVDLVPVNPPYRAAWIGRVRGVRAVFRLLFYIPMVWRALDRVDVVHIMANSGWSWFLFVVPPLVLGRLRRVACVVNYRGGCAGEFLDRFGWAVKPFMRCADAIVVPSTFLREIFSPHGIPVRIVPNIIDTERFHWREPPTIRPLNPRIVVTRHLELIYDVATAVRAFQLVHRQVPGATLTIAGAGPELSALEQMVAESGLGDAVTFPGSLSVKGMAELYHSADIMLNTSRVDNMPNSILEALASGVPVVSTKVGGIPHMVRDKETALLIEPGDTEAAAAAVLRILNDRALAAGLAQRGRQAVAQYTWQAVRQQWLSLYRRVLGWEV</sequence>
<proteinExistence type="predicted"/>
<dbReference type="AlphaFoldDB" id="A4BSJ5"/>
<dbReference type="InterPro" id="IPR028098">
    <property type="entry name" value="Glyco_trans_4-like_N"/>
</dbReference>
<dbReference type="Pfam" id="PF00534">
    <property type="entry name" value="Glycos_transf_1"/>
    <property type="match status" value="1"/>
</dbReference>
<keyword evidence="3" id="KW-0808">Transferase</keyword>
<name>A4BSJ5_9GAMM</name>
<keyword evidence="4" id="KW-1185">Reference proteome</keyword>
<protein>
    <submittedName>
        <fullName evidence="3">Glycosyl transferase, group 1</fullName>
    </submittedName>
</protein>
<feature type="domain" description="Glycosyltransferase subfamily 4-like N-terminal" evidence="2">
    <location>
        <begin position="45"/>
        <end position="195"/>
    </location>
</feature>
<dbReference type="eggNOG" id="COG0438">
    <property type="taxonomic scope" value="Bacteria"/>
</dbReference>
<dbReference type="OrthoDB" id="258796at2"/>
<evidence type="ECO:0000259" key="1">
    <source>
        <dbReference type="Pfam" id="PF00534"/>
    </source>
</evidence>
<dbReference type="Pfam" id="PF13439">
    <property type="entry name" value="Glyco_transf_4"/>
    <property type="match status" value="1"/>
</dbReference>
<evidence type="ECO:0000259" key="2">
    <source>
        <dbReference type="Pfam" id="PF13439"/>
    </source>
</evidence>
<feature type="domain" description="Glycosyl transferase family 1" evidence="1">
    <location>
        <begin position="204"/>
        <end position="363"/>
    </location>
</feature>
<evidence type="ECO:0000313" key="3">
    <source>
        <dbReference type="EMBL" id="EAR21265.1"/>
    </source>
</evidence>
<dbReference type="Gene3D" id="3.40.50.2000">
    <property type="entry name" value="Glycogen Phosphorylase B"/>
    <property type="match status" value="2"/>
</dbReference>
<dbReference type="CDD" id="cd03801">
    <property type="entry name" value="GT4_PimA-like"/>
    <property type="match status" value="1"/>
</dbReference>
<dbReference type="Proteomes" id="UP000003374">
    <property type="component" value="Unassembled WGS sequence"/>
</dbReference>
<dbReference type="GO" id="GO:0016758">
    <property type="term" value="F:hexosyltransferase activity"/>
    <property type="evidence" value="ECO:0007669"/>
    <property type="project" value="TreeGrafter"/>
</dbReference>
<dbReference type="InterPro" id="IPR050194">
    <property type="entry name" value="Glycosyltransferase_grp1"/>
</dbReference>
<dbReference type="RefSeq" id="WP_005001455.1">
    <property type="nucleotide sequence ID" value="NZ_CH672427.1"/>
</dbReference>